<accession>A0A9P6ALE7</accession>
<dbReference type="AlphaFoldDB" id="A0A9P6ALE7"/>
<keyword evidence="2" id="KW-1185">Reference proteome</keyword>
<comment type="caution">
    <text evidence="1">The sequence shown here is derived from an EMBL/GenBank/DDBJ whole genome shotgun (WGS) entry which is preliminary data.</text>
</comment>
<evidence type="ECO:0000313" key="2">
    <source>
        <dbReference type="Proteomes" id="UP000886523"/>
    </source>
</evidence>
<dbReference type="EMBL" id="MU129070">
    <property type="protein sequence ID" value="KAF9507866.1"/>
    <property type="molecule type" value="Genomic_DNA"/>
</dbReference>
<proteinExistence type="predicted"/>
<organism evidence="1 2">
    <name type="scientific">Hydnum rufescens UP504</name>
    <dbReference type="NCBI Taxonomy" id="1448309"/>
    <lineage>
        <taxon>Eukaryota</taxon>
        <taxon>Fungi</taxon>
        <taxon>Dikarya</taxon>
        <taxon>Basidiomycota</taxon>
        <taxon>Agaricomycotina</taxon>
        <taxon>Agaricomycetes</taxon>
        <taxon>Cantharellales</taxon>
        <taxon>Hydnaceae</taxon>
        <taxon>Hydnum</taxon>
    </lineage>
</organism>
<dbReference type="Proteomes" id="UP000886523">
    <property type="component" value="Unassembled WGS sequence"/>
</dbReference>
<reference evidence="1" key="1">
    <citation type="journal article" date="2020" name="Nat. Commun.">
        <title>Large-scale genome sequencing of mycorrhizal fungi provides insights into the early evolution of symbiotic traits.</title>
        <authorList>
            <person name="Miyauchi S."/>
            <person name="Kiss E."/>
            <person name="Kuo A."/>
            <person name="Drula E."/>
            <person name="Kohler A."/>
            <person name="Sanchez-Garcia M."/>
            <person name="Morin E."/>
            <person name="Andreopoulos B."/>
            <person name="Barry K.W."/>
            <person name="Bonito G."/>
            <person name="Buee M."/>
            <person name="Carver A."/>
            <person name="Chen C."/>
            <person name="Cichocki N."/>
            <person name="Clum A."/>
            <person name="Culley D."/>
            <person name="Crous P.W."/>
            <person name="Fauchery L."/>
            <person name="Girlanda M."/>
            <person name="Hayes R.D."/>
            <person name="Keri Z."/>
            <person name="LaButti K."/>
            <person name="Lipzen A."/>
            <person name="Lombard V."/>
            <person name="Magnuson J."/>
            <person name="Maillard F."/>
            <person name="Murat C."/>
            <person name="Nolan M."/>
            <person name="Ohm R.A."/>
            <person name="Pangilinan J."/>
            <person name="Pereira M.F."/>
            <person name="Perotto S."/>
            <person name="Peter M."/>
            <person name="Pfister S."/>
            <person name="Riley R."/>
            <person name="Sitrit Y."/>
            <person name="Stielow J.B."/>
            <person name="Szollosi G."/>
            <person name="Zifcakova L."/>
            <person name="Stursova M."/>
            <person name="Spatafora J.W."/>
            <person name="Tedersoo L."/>
            <person name="Vaario L.M."/>
            <person name="Yamada A."/>
            <person name="Yan M."/>
            <person name="Wang P."/>
            <person name="Xu J."/>
            <person name="Bruns T."/>
            <person name="Baldrian P."/>
            <person name="Vilgalys R."/>
            <person name="Dunand C."/>
            <person name="Henrissat B."/>
            <person name="Grigoriev I.V."/>
            <person name="Hibbett D."/>
            <person name="Nagy L.G."/>
            <person name="Martin F.M."/>
        </authorList>
    </citation>
    <scope>NUCLEOTIDE SEQUENCE</scope>
    <source>
        <strain evidence="1">UP504</strain>
    </source>
</reference>
<protein>
    <submittedName>
        <fullName evidence="1">Uncharacterized protein</fullName>
    </submittedName>
</protein>
<evidence type="ECO:0000313" key="1">
    <source>
        <dbReference type="EMBL" id="KAF9507866.1"/>
    </source>
</evidence>
<name>A0A9P6ALE7_9AGAM</name>
<dbReference type="Gene3D" id="2.80.10.50">
    <property type="match status" value="1"/>
</dbReference>
<sequence>MSLTGINDPSFSPGPVIPLHSPCPPSSGVYIIINTVRSPLGQDLAVQFHGDGMPLTVAPLNRADPNQYVSSGLQGVTGLVVSITSL</sequence>
<gene>
    <name evidence="1" type="ORF">BS47DRAFT_1351057</name>
</gene>